<reference evidence="2" key="3">
    <citation type="submission" date="2021-05" db="UniProtKB">
        <authorList>
            <consortium name="EnsemblPlants"/>
        </authorList>
    </citation>
    <scope>IDENTIFICATION</scope>
    <source>
        <strain evidence="2">cv. B73</strain>
    </source>
</reference>
<organism evidence="2 3">
    <name type="scientific">Zea mays</name>
    <name type="common">Maize</name>
    <dbReference type="NCBI Taxonomy" id="4577"/>
    <lineage>
        <taxon>Eukaryota</taxon>
        <taxon>Viridiplantae</taxon>
        <taxon>Streptophyta</taxon>
        <taxon>Embryophyta</taxon>
        <taxon>Tracheophyta</taxon>
        <taxon>Spermatophyta</taxon>
        <taxon>Magnoliopsida</taxon>
        <taxon>Liliopsida</taxon>
        <taxon>Poales</taxon>
        <taxon>Poaceae</taxon>
        <taxon>PACMAD clade</taxon>
        <taxon>Panicoideae</taxon>
        <taxon>Andropogonodae</taxon>
        <taxon>Andropogoneae</taxon>
        <taxon>Tripsacinae</taxon>
        <taxon>Zea</taxon>
    </lineage>
</organism>
<keyword evidence="1" id="KW-0812">Transmembrane</keyword>
<dbReference type="PANTHER" id="PTHR35310:SF1">
    <property type="entry name" value="CELL WALL INTEGRITY_STRESS RESPONSE COMPONENT-LIKE PROTEIN"/>
    <property type="match status" value="1"/>
</dbReference>
<reference evidence="3" key="1">
    <citation type="journal article" date="2009" name="Science">
        <title>The B73 maize genome: complexity, diversity, and dynamics.</title>
        <authorList>
            <person name="Schnable P.S."/>
            <person name="Ware D."/>
            <person name="Fulton R.S."/>
            <person name="Stein J.C."/>
            <person name="Wei F."/>
            <person name="Pasternak S."/>
            <person name="Liang C."/>
            <person name="Zhang J."/>
            <person name="Fulton L."/>
            <person name="Graves T.A."/>
            <person name="Minx P."/>
            <person name="Reily A.D."/>
            <person name="Courtney L."/>
            <person name="Kruchowski S.S."/>
            <person name="Tomlinson C."/>
            <person name="Strong C."/>
            <person name="Delehaunty K."/>
            <person name="Fronick C."/>
            <person name="Courtney B."/>
            <person name="Rock S.M."/>
            <person name="Belter E."/>
            <person name="Du F."/>
            <person name="Kim K."/>
            <person name="Abbott R.M."/>
            <person name="Cotton M."/>
            <person name="Levy A."/>
            <person name="Marchetto P."/>
            <person name="Ochoa K."/>
            <person name="Jackson S.M."/>
            <person name="Gillam B."/>
            <person name="Chen W."/>
            <person name="Yan L."/>
            <person name="Higginbotham J."/>
            <person name="Cardenas M."/>
            <person name="Waligorski J."/>
            <person name="Applebaum E."/>
            <person name="Phelps L."/>
            <person name="Falcone J."/>
            <person name="Kanchi K."/>
            <person name="Thane T."/>
            <person name="Scimone A."/>
            <person name="Thane N."/>
            <person name="Henke J."/>
            <person name="Wang T."/>
            <person name="Ruppert J."/>
            <person name="Shah N."/>
            <person name="Rotter K."/>
            <person name="Hodges J."/>
            <person name="Ingenthron E."/>
            <person name="Cordes M."/>
            <person name="Kohlberg S."/>
            <person name="Sgro J."/>
            <person name="Delgado B."/>
            <person name="Mead K."/>
            <person name="Chinwalla A."/>
            <person name="Leonard S."/>
            <person name="Crouse K."/>
            <person name="Collura K."/>
            <person name="Kudrna D."/>
            <person name="Currie J."/>
            <person name="He R."/>
            <person name="Angelova A."/>
            <person name="Rajasekar S."/>
            <person name="Mueller T."/>
            <person name="Lomeli R."/>
            <person name="Scara G."/>
            <person name="Ko A."/>
            <person name="Delaney K."/>
            <person name="Wissotski M."/>
            <person name="Lopez G."/>
            <person name="Campos D."/>
            <person name="Braidotti M."/>
            <person name="Ashley E."/>
            <person name="Golser W."/>
            <person name="Kim H."/>
            <person name="Lee S."/>
            <person name="Lin J."/>
            <person name="Dujmic Z."/>
            <person name="Kim W."/>
            <person name="Talag J."/>
            <person name="Zuccolo A."/>
            <person name="Fan C."/>
            <person name="Sebastian A."/>
            <person name="Kramer M."/>
            <person name="Spiegel L."/>
            <person name="Nascimento L."/>
            <person name="Zutavern T."/>
            <person name="Miller B."/>
            <person name="Ambroise C."/>
            <person name="Muller S."/>
            <person name="Spooner W."/>
            <person name="Narechania A."/>
            <person name="Ren L."/>
            <person name="Wei S."/>
            <person name="Kumari S."/>
            <person name="Faga B."/>
            <person name="Levy M.J."/>
            <person name="McMahan L."/>
            <person name="Van Buren P."/>
            <person name="Vaughn M.W."/>
            <person name="Ying K."/>
            <person name="Yeh C.-T."/>
            <person name="Emrich S.J."/>
            <person name="Jia Y."/>
            <person name="Kalyanaraman A."/>
            <person name="Hsia A.-P."/>
            <person name="Barbazuk W.B."/>
            <person name="Baucom R.S."/>
            <person name="Brutnell T.P."/>
            <person name="Carpita N.C."/>
            <person name="Chaparro C."/>
            <person name="Chia J.-M."/>
            <person name="Deragon J.-M."/>
            <person name="Estill J.C."/>
            <person name="Fu Y."/>
            <person name="Jeddeloh J.A."/>
            <person name="Han Y."/>
            <person name="Lee H."/>
            <person name="Li P."/>
            <person name="Lisch D.R."/>
            <person name="Liu S."/>
            <person name="Liu Z."/>
            <person name="Nagel D.H."/>
            <person name="McCann M.C."/>
            <person name="SanMiguel P."/>
            <person name="Myers A.M."/>
            <person name="Nettleton D."/>
            <person name="Nguyen J."/>
            <person name="Penning B.W."/>
            <person name="Ponnala L."/>
            <person name="Schneider K.L."/>
            <person name="Schwartz D.C."/>
            <person name="Sharma A."/>
            <person name="Soderlund C."/>
            <person name="Springer N.M."/>
            <person name="Sun Q."/>
            <person name="Wang H."/>
            <person name="Waterman M."/>
            <person name="Westerman R."/>
            <person name="Wolfgruber T.K."/>
            <person name="Yang L."/>
            <person name="Yu Y."/>
            <person name="Zhang L."/>
            <person name="Zhou S."/>
            <person name="Zhu Q."/>
            <person name="Bennetzen J.L."/>
            <person name="Dawe R.K."/>
            <person name="Jiang J."/>
            <person name="Jiang N."/>
            <person name="Presting G.G."/>
            <person name="Wessler S.R."/>
            <person name="Aluru S."/>
            <person name="Martienssen R.A."/>
            <person name="Clifton S.W."/>
            <person name="McCombie W.R."/>
            <person name="Wing R.A."/>
            <person name="Wilson R.K."/>
        </authorList>
    </citation>
    <scope>NUCLEOTIDE SEQUENCE [LARGE SCALE GENOMIC DNA]</scope>
    <source>
        <strain evidence="3">cv. B73</strain>
    </source>
</reference>
<dbReference type="PANTHER" id="PTHR35310">
    <property type="entry name" value="CELL WALL INTEGRITY/STRESS RESPONSE COMPONENT-LIKE PROTEIN"/>
    <property type="match status" value="1"/>
</dbReference>
<feature type="transmembrane region" description="Helical" evidence="1">
    <location>
        <begin position="119"/>
        <end position="148"/>
    </location>
</feature>
<keyword evidence="1" id="KW-1133">Transmembrane helix</keyword>
<dbReference type="EnsemblPlants" id="Zm00001eb168110_T001">
    <property type="protein sequence ID" value="Zm00001eb168110_P001"/>
    <property type="gene ID" value="Zm00001eb168110"/>
</dbReference>
<keyword evidence="3" id="KW-1185">Reference proteome</keyword>
<proteinExistence type="predicted"/>
<dbReference type="AlphaFoldDB" id="A0A804NKU2"/>
<evidence type="ECO:0000256" key="1">
    <source>
        <dbReference type="SAM" id="Phobius"/>
    </source>
</evidence>
<keyword evidence="1" id="KW-0472">Membrane</keyword>
<dbReference type="Gramene" id="Zm00001eb168110_T001">
    <property type="protein sequence ID" value="Zm00001eb168110_P001"/>
    <property type="gene ID" value="Zm00001eb168110"/>
</dbReference>
<sequence>MPDLARLSQHSKVYLSTVNAGIADGVRLILGGRWVVVAASAASAAVLLPLFMLTALVRRMGPYLPLLHRALLLAQAYLAIYSATLALIVVATGLEPLRFVHVVSPAAYAWTQAAQSLDFMAYLVLQLVDLVVMVVSLAAGMHYFVVVFHRAMAGAVPRANWRVYAACFAIVCACGRAERRKKGYLAGTDRAAEEWKKS</sequence>
<evidence type="ECO:0000313" key="3">
    <source>
        <dbReference type="Proteomes" id="UP000007305"/>
    </source>
</evidence>
<accession>A0A804NKU2</accession>
<dbReference type="InParanoid" id="A0A804NKU2"/>
<reference evidence="2" key="2">
    <citation type="submission" date="2019-07" db="EMBL/GenBank/DDBJ databases">
        <authorList>
            <person name="Seetharam A."/>
            <person name="Woodhouse M."/>
            <person name="Cannon E."/>
        </authorList>
    </citation>
    <scope>NUCLEOTIDE SEQUENCE [LARGE SCALE GENOMIC DNA]</scope>
    <source>
        <strain evidence="2">cv. B73</strain>
    </source>
</reference>
<feature type="transmembrane region" description="Helical" evidence="1">
    <location>
        <begin position="34"/>
        <end position="58"/>
    </location>
</feature>
<protein>
    <submittedName>
        <fullName evidence="2">Uncharacterized protein</fullName>
    </submittedName>
</protein>
<feature type="transmembrane region" description="Helical" evidence="1">
    <location>
        <begin position="70"/>
        <end position="94"/>
    </location>
</feature>
<dbReference type="Proteomes" id="UP000007305">
    <property type="component" value="Chromosome 4"/>
</dbReference>
<name>A0A804NKU2_MAIZE</name>
<evidence type="ECO:0000313" key="2">
    <source>
        <dbReference type="EnsemblPlants" id="Zm00001eb168110_P001"/>
    </source>
</evidence>